<evidence type="ECO:0000313" key="1">
    <source>
        <dbReference type="EMBL" id="TMQ78044.1"/>
    </source>
</evidence>
<proteinExistence type="predicted"/>
<accession>A0A5S4ERL5</accession>
<dbReference type="RefSeq" id="WP_171047236.1">
    <property type="nucleotide sequence ID" value="NZ_SWAD01000013.1"/>
</dbReference>
<organism evidence="1 2">
    <name type="scientific">Candidatus Accumulibacter phosphatis</name>
    <dbReference type="NCBI Taxonomy" id="327160"/>
    <lineage>
        <taxon>Bacteria</taxon>
        <taxon>Pseudomonadati</taxon>
        <taxon>Pseudomonadota</taxon>
        <taxon>Betaproteobacteria</taxon>
        <taxon>Candidatus Accumulibacter</taxon>
    </lineage>
</organism>
<gene>
    <name evidence="1" type="ORF">ACCUM_2383</name>
</gene>
<reference evidence="1 2" key="1">
    <citation type="submission" date="2019-04" db="EMBL/GenBank/DDBJ databases">
        <title>A novel phosphate-accumulating bacterium identified in bioreactor for phosphate removal from wastewater.</title>
        <authorList>
            <person name="Kotlyarov R.Y."/>
            <person name="Beletsky A.V."/>
            <person name="Kallistova A.Y."/>
            <person name="Dorofeev A.G."/>
            <person name="Nikolaev Y.Y."/>
            <person name="Pimenov N.V."/>
            <person name="Ravin N.V."/>
            <person name="Mardanov A.V."/>
        </authorList>
    </citation>
    <scope>NUCLEOTIDE SEQUENCE [LARGE SCALE GENOMIC DNA]</scope>
    <source>
        <strain evidence="1 2">Bin19</strain>
    </source>
</reference>
<comment type="caution">
    <text evidence="1">The sequence shown here is derived from an EMBL/GenBank/DDBJ whole genome shotgun (WGS) entry which is preliminary data.</text>
</comment>
<dbReference type="AlphaFoldDB" id="A0A5S4ERL5"/>
<protein>
    <submittedName>
        <fullName evidence="1">Uncharacterized protein</fullName>
    </submittedName>
</protein>
<keyword evidence="2" id="KW-1185">Reference proteome</keyword>
<dbReference type="Proteomes" id="UP000306324">
    <property type="component" value="Unassembled WGS sequence"/>
</dbReference>
<name>A0A5S4ERL5_9PROT</name>
<dbReference type="EMBL" id="SWAD01000013">
    <property type="protein sequence ID" value="TMQ78044.1"/>
    <property type="molecule type" value="Genomic_DNA"/>
</dbReference>
<sequence length="47" mass="5307">MKRKVYIENCTHITNSINLHVMLGLCAAQGYRLPGLVTPFQLMEACQ</sequence>
<evidence type="ECO:0000313" key="2">
    <source>
        <dbReference type="Proteomes" id="UP000306324"/>
    </source>
</evidence>